<dbReference type="InterPro" id="IPR051320">
    <property type="entry name" value="Viral_Replic_Matur_Polypro"/>
</dbReference>
<gene>
    <name evidence="2" type="ORF">H6P81_013966</name>
</gene>
<comment type="caution">
    <text evidence="2">The sequence shown here is derived from an EMBL/GenBank/DDBJ whole genome shotgun (WGS) entry which is preliminary data.</text>
</comment>
<proteinExistence type="predicted"/>
<dbReference type="InterPro" id="IPR043502">
    <property type="entry name" value="DNA/RNA_pol_sf"/>
</dbReference>
<dbReference type="InterPro" id="IPR043128">
    <property type="entry name" value="Rev_trsase/Diguanyl_cyclase"/>
</dbReference>
<dbReference type="AlphaFoldDB" id="A0AAV7EGD9"/>
<evidence type="ECO:0000313" key="3">
    <source>
        <dbReference type="Proteomes" id="UP000825729"/>
    </source>
</evidence>
<dbReference type="EMBL" id="JAINDJ010000005">
    <property type="protein sequence ID" value="KAG9447838.1"/>
    <property type="molecule type" value="Genomic_DNA"/>
</dbReference>
<keyword evidence="3" id="KW-1185">Reference proteome</keyword>
<dbReference type="InterPro" id="IPR041577">
    <property type="entry name" value="RT_RNaseH_2"/>
</dbReference>
<organism evidence="2 3">
    <name type="scientific">Aristolochia fimbriata</name>
    <name type="common">White veined hardy Dutchman's pipe vine</name>
    <dbReference type="NCBI Taxonomy" id="158543"/>
    <lineage>
        <taxon>Eukaryota</taxon>
        <taxon>Viridiplantae</taxon>
        <taxon>Streptophyta</taxon>
        <taxon>Embryophyta</taxon>
        <taxon>Tracheophyta</taxon>
        <taxon>Spermatophyta</taxon>
        <taxon>Magnoliopsida</taxon>
        <taxon>Magnoliidae</taxon>
        <taxon>Piperales</taxon>
        <taxon>Aristolochiaceae</taxon>
        <taxon>Aristolochia</taxon>
    </lineage>
</organism>
<accession>A0AAV7EGD9</accession>
<protein>
    <recommendedName>
        <fullName evidence="1">Reverse transcriptase/retrotransposon-derived protein RNase H-like domain-containing protein</fullName>
    </recommendedName>
</protein>
<evidence type="ECO:0000313" key="2">
    <source>
        <dbReference type="EMBL" id="KAG9447838.1"/>
    </source>
</evidence>
<reference evidence="2 3" key="1">
    <citation type="submission" date="2021-07" db="EMBL/GenBank/DDBJ databases">
        <title>The Aristolochia fimbriata genome: insights into angiosperm evolution, floral development and chemical biosynthesis.</title>
        <authorList>
            <person name="Jiao Y."/>
        </authorList>
    </citation>
    <scope>NUCLEOTIDE SEQUENCE [LARGE SCALE GENOMIC DNA]</scope>
    <source>
        <strain evidence="2">IBCAS-2021</strain>
        <tissue evidence="2">Leaf</tissue>
    </source>
</reference>
<sequence length="302" mass="32827">MDYLGHLISAKGVSADPSKLSCMVNWPTPSNVKGLRGFLGLTSYYTRFVKDYGKIAAPLTRLLKKDAFQWSSEAQTAFAKLKEAMNTVPVLALPDFSKPFVIETDASGAEMEALPAREAFNHQNRPEKFEVSNGSADLSFGPADIGYKAFGVENKVADALSCQTECYSITTSSWAQATFEPINVSLVSSIGKGFGGGVKCLITYCQFYSYEWIPIKWSLIFAGRECCLILVTMWLGTNHDLHIRGCAAFLTDPTPGAAPWKVCLCVGSNNLWREALTVVLRGCLATGDIVICGGDATMDHDT</sequence>
<feature type="domain" description="Reverse transcriptase/retrotransposon-derived protein RNase H-like" evidence="1">
    <location>
        <begin position="70"/>
        <end position="115"/>
    </location>
</feature>
<dbReference type="Gene3D" id="3.30.70.270">
    <property type="match status" value="1"/>
</dbReference>
<name>A0AAV7EGD9_ARIFI</name>
<dbReference type="Pfam" id="PF17919">
    <property type="entry name" value="RT_RNaseH_2"/>
    <property type="match status" value="1"/>
</dbReference>
<dbReference type="PANTHER" id="PTHR33064:SF40">
    <property type="entry name" value="REVERSE TRANSCRIPTASE_RETROTRANSPOSON-DERIVED PROTEIN RNASE H-LIKE DOMAIN-CONTAINING PROTEIN"/>
    <property type="match status" value="1"/>
</dbReference>
<dbReference type="Proteomes" id="UP000825729">
    <property type="component" value="Unassembled WGS sequence"/>
</dbReference>
<dbReference type="PANTHER" id="PTHR33064">
    <property type="entry name" value="POL PROTEIN"/>
    <property type="match status" value="1"/>
</dbReference>
<dbReference type="SUPFAM" id="SSF56672">
    <property type="entry name" value="DNA/RNA polymerases"/>
    <property type="match status" value="1"/>
</dbReference>
<evidence type="ECO:0000259" key="1">
    <source>
        <dbReference type="Pfam" id="PF17919"/>
    </source>
</evidence>
<dbReference type="FunFam" id="3.30.70.270:FF:000020">
    <property type="entry name" value="Transposon Tf2-6 polyprotein-like Protein"/>
    <property type="match status" value="1"/>
</dbReference>